<evidence type="ECO:0000313" key="3">
    <source>
        <dbReference type="EMBL" id="OJD32289.1"/>
    </source>
</evidence>
<dbReference type="PANTHER" id="PTHR38788">
    <property type="entry name" value="CLR5 DOMAIN-CONTAINING PROTEIN"/>
    <property type="match status" value="1"/>
</dbReference>
<comment type="caution">
    <text evidence="3">The sequence shown here is derived from an EMBL/GenBank/DDBJ whole genome shotgun (WGS) entry which is preliminary data.</text>
</comment>
<feature type="region of interest" description="Disordered" evidence="1">
    <location>
        <begin position="14"/>
        <end position="46"/>
    </location>
</feature>
<evidence type="ECO:0000313" key="4">
    <source>
        <dbReference type="Proteomes" id="UP000183809"/>
    </source>
</evidence>
<organism evidence="3 4">
    <name type="scientific">Diplodia corticola</name>
    <dbReference type="NCBI Taxonomy" id="236234"/>
    <lineage>
        <taxon>Eukaryota</taxon>
        <taxon>Fungi</taxon>
        <taxon>Dikarya</taxon>
        <taxon>Ascomycota</taxon>
        <taxon>Pezizomycotina</taxon>
        <taxon>Dothideomycetes</taxon>
        <taxon>Dothideomycetes incertae sedis</taxon>
        <taxon>Botryosphaeriales</taxon>
        <taxon>Botryosphaeriaceae</taxon>
        <taxon>Diplodia</taxon>
    </lineage>
</organism>
<name>A0A1J9QV69_9PEZI</name>
<dbReference type="AlphaFoldDB" id="A0A1J9QV69"/>
<sequence>MDINSFMSGFNGSTWDSQFQQLPQPSSSSTSRYQPNEYALDGRSANHGFRPIQSYGPPSNMARHVSPMQHTGRAQSLVFGHIGAHAIPSVPLFQEMSEETTFTAPVQQSAPPGRGATQPLDWTANKALIEKYYLEENNDLKTTKQLMEGHNFSATERQYKEKFNEWGFHKYIPNNVARYMEAKLDKRKSEGQRTVIRMSGQRVEEAQVRKAAQRGKKRLRGQADDIIVTTPSWFDISTPSNPSDSPHETFTVQSAILSPSEWHRQPTGIERSQRRPAPTLTETGGDQYYTIREEAERLDRQGRVEEAQIKYQRALDGFKRTLPRMHDDTVSLAYDLARFYHKHSQFGEATSVLHWLNKSAAEAWGLGDVRFTKHMDEVVSLLEHSDRAADAVQLVERLAATISTEEIRPASALSEPTEVRSAEYNLLLTRVQVKARHPEAESNLRKLIQQCSQVLERLPGQSLRAQSTLIELYFSVGSERRQAEELDNAERKFWVIARLNCTWSKPLCHAALELVSKHIAAARYKSAEMMHNKIAANAEKAFGECGEETIQLLIDIGIQYQKSHAWHYAKPFFQQAWSACMSAYGVNDERSLKLEKSLEKPAL</sequence>
<accession>A0A1J9QV69</accession>
<dbReference type="Proteomes" id="UP000183809">
    <property type="component" value="Unassembled WGS sequence"/>
</dbReference>
<dbReference type="PANTHER" id="PTHR38788:SF3">
    <property type="entry name" value="CLR5 DOMAIN-CONTAINING PROTEIN"/>
    <property type="match status" value="1"/>
</dbReference>
<gene>
    <name evidence="3" type="ORF">BKCO1_3900016</name>
</gene>
<dbReference type="RefSeq" id="XP_020128549.1">
    <property type="nucleotide sequence ID" value="XM_020275322.1"/>
</dbReference>
<dbReference type="OrthoDB" id="5308957at2759"/>
<dbReference type="EMBL" id="MNUE01000039">
    <property type="protein sequence ID" value="OJD32289.1"/>
    <property type="molecule type" value="Genomic_DNA"/>
</dbReference>
<keyword evidence="4" id="KW-1185">Reference proteome</keyword>
<reference evidence="3 4" key="1">
    <citation type="submission" date="2016-10" db="EMBL/GenBank/DDBJ databases">
        <title>Proteomics and genomics reveal pathogen-plant mechanisms compatible with a hemibiotrophic lifestyle of Diplodia corticola.</title>
        <authorList>
            <person name="Fernandes I."/>
            <person name="De Jonge R."/>
            <person name="Van De Peer Y."/>
            <person name="Devreese B."/>
            <person name="Alves A."/>
            <person name="Esteves A.C."/>
        </authorList>
    </citation>
    <scope>NUCLEOTIDE SEQUENCE [LARGE SCALE GENOMIC DNA]</scope>
    <source>
        <strain evidence="3 4">CBS 112549</strain>
    </source>
</reference>
<feature type="region of interest" description="Disordered" evidence="1">
    <location>
        <begin position="261"/>
        <end position="285"/>
    </location>
</feature>
<protein>
    <submittedName>
        <fullName evidence="3">Tir domain tetratricopeptide repeat aaa atpase domain</fullName>
    </submittedName>
</protein>
<dbReference type="InterPro" id="IPR011990">
    <property type="entry name" value="TPR-like_helical_dom_sf"/>
</dbReference>
<proteinExistence type="predicted"/>
<dbReference type="GeneID" id="31015583"/>
<dbReference type="Gene3D" id="1.25.40.10">
    <property type="entry name" value="Tetratricopeptide repeat domain"/>
    <property type="match status" value="1"/>
</dbReference>
<dbReference type="InterPro" id="IPR025676">
    <property type="entry name" value="Clr5_dom"/>
</dbReference>
<feature type="domain" description="Clr5" evidence="2">
    <location>
        <begin position="120"/>
        <end position="170"/>
    </location>
</feature>
<dbReference type="Pfam" id="PF14420">
    <property type="entry name" value="Clr5"/>
    <property type="match status" value="1"/>
</dbReference>
<evidence type="ECO:0000256" key="1">
    <source>
        <dbReference type="SAM" id="MobiDB-lite"/>
    </source>
</evidence>
<evidence type="ECO:0000259" key="2">
    <source>
        <dbReference type="Pfam" id="PF14420"/>
    </source>
</evidence>
<dbReference type="STRING" id="236234.A0A1J9QV69"/>
<feature type="compositionally biased region" description="Low complexity" evidence="1">
    <location>
        <begin position="17"/>
        <end position="35"/>
    </location>
</feature>